<evidence type="ECO:0000256" key="1">
    <source>
        <dbReference type="ARBA" id="ARBA00004651"/>
    </source>
</evidence>
<keyword evidence="3 6" id="KW-0812">Transmembrane</keyword>
<comment type="subcellular location">
    <subcellularLocation>
        <location evidence="1">Cell membrane</location>
        <topology evidence="1">Multi-pass membrane protein</topology>
    </subcellularLocation>
</comment>
<keyword evidence="4 6" id="KW-1133">Transmembrane helix</keyword>
<evidence type="ECO:0000259" key="7">
    <source>
        <dbReference type="Pfam" id="PF00482"/>
    </source>
</evidence>
<reference evidence="8 9" key="1">
    <citation type="submission" date="2021-02" db="EMBL/GenBank/DDBJ databases">
        <title>Complete Genome Sequence of Arcanobacterium phocisimile strain DSM 26142T from a harbour seal.</title>
        <authorList>
            <person name="Borowiak M."/>
            <person name="Alssahen M."/>
            <person name="Malorny B."/>
            <person name="Laemmler C."/>
            <person name="Siebert U."/>
            <person name="Ploetz M."/>
            <person name="Abdulmawjood A."/>
        </authorList>
    </citation>
    <scope>NUCLEOTIDE SEQUENCE [LARGE SCALE GENOMIC DNA]</scope>
    <source>
        <strain evidence="8 9">DSM 26142</strain>
    </source>
</reference>
<accession>A0ABX7IEX3</accession>
<evidence type="ECO:0000256" key="3">
    <source>
        <dbReference type="ARBA" id="ARBA00022692"/>
    </source>
</evidence>
<keyword evidence="2" id="KW-1003">Cell membrane</keyword>
<organism evidence="8 9">
    <name type="scientific">Arcanobacterium phocisimile</name>
    <dbReference type="NCBI Taxonomy" id="1302235"/>
    <lineage>
        <taxon>Bacteria</taxon>
        <taxon>Bacillati</taxon>
        <taxon>Actinomycetota</taxon>
        <taxon>Actinomycetes</taxon>
        <taxon>Actinomycetales</taxon>
        <taxon>Actinomycetaceae</taxon>
        <taxon>Arcanobacterium</taxon>
    </lineage>
</organism>
<protein>
    <submittedName>
        <fullName evidence="8">Type II secretion system F family protein</fullName>
    </submittedName>
</protein>
<evidence type="ECO:0000256" key="5">
    <source>
        <dbReference type="ARBA" id="ARBA00023136"/>
    </source>
</evidence>
<evidence type="ECO:0000313" key="9">
    <source>
        <dbReference type="Proteomes" id="UP000602653"/>
    </source>
</evidence>
<dbReference type="EMBL" id="CP070228">
    <property type="protein sequence ID" value="QRV01686.1"/>
    <property type="molecule type" value="Genomic_DNA"/>
</dbReference>
<feature type="transmembrane region" description="Helical" evidence="6">
    <location>
        <begin position="196"/>
        <end position="217"/>
    </location>
</feature>
<proteinExistence type="predicted"/>
<feature type="transmembrane region" description="Helical" evidence="6">
    <location>
        <begin position="229"/>
        <end position="249"/>
    </location>
</feature>
<dbReference type="PANTHER" id="PTHR35007">
    <property type="entry name" value="INTEGRAL MEMBRANE PROTEIN-RELATED"/>
    <property type="match status" value="1"/>
</dbReference>
<gene>
    <name evidence="8" type="ORF">JTE88_06200</name>
</gene>
<dbReference type="RefSeq" id="WP_204423634.1">
    <property type="nucleotide sequence ID" value="NZ_CP070228.1"/>
</dbReference>
<evidence type="ECO:0000256" key="6">
    <source>
        <dbReference type="SAM" id="Phobius"/>
    </source>
</evidence>
<feature type="domain" description="Type II secretion system protein GspF" evidence="7">
    <location>
        <begin position="90"/>
        <end position="215"/>
    </location>
</feature>
<evidence type="ECO:0000313" key="8">
    <source>
        <dbReference type="EMBL" id="QRV01686.1"/>
    </source>
</evidence>
<name>A0ABX7IEX3_9ACTO</name>
<dbReference type="Proteomes" id="UP000602653">
    <property type="component" value="Chromosome"/>
</dbReference>
<keyword evidence="5 6" id="KW-0472">Membrane</keyword>
<dbReference type="InterPro" id="IPR018076">
    <property type="entry name" value="T2SS_GspF_dom"/>
</dbReference>
<dbReference type="Pfam" id="PF00482">
    <property type="entry name" value="T2SSF"/>
    <property type="match status" value="1"/>
</dbReference>
<evidence type="ECO:0000256" key="4">
    <source>
        <dbReference type="ARBA" id="ARBA00022989"/>
    </source>
</evidence>
<dbReference type="PANTHER" id="PTHR35007:SF1">
    <property type="entry name" value="PILUS ASSEMBLY PROTEIN"/>
    <property type="match status" value="1"/>
</dbReference>
<feature type="transmembrane region" description="Helical" evidence="6">
    <location>
        <begin position="45"/>
        <end position="70"/>
    </location>
</feature>
<sequence length="281" mass="29652">MGFLAGAVVGLGVLLIHRAWGNPKPVKIPGEFYPLVGSALAGTLVGLAVTGSSVVAVCGAVLGGAIHYVLRQAHTKRQLRAQHEAWPDVLDDVVASLRAGLSVSQSLAKVGERGPEMMRGPFARCAQATRAHGRVDLALDQLKEEFNDALADRVLEAMRVSHELGGRDLAGMLSRLASVVREDNRARGELLARQSWTVNGARMAAAAPWALLAMFATRPGTIEAFSSPGGALVLSFGAVVTVIAYALMIKLGELTPDSRIFTRTRRTVSAGTRPATEVGSQ</sequence>
<evidence type="ECO:0000256" key="2">
    <source>
        <dbReference type="ARBA" id="ARBA00022475"/>
    </source>
</evidence>
<keyword evidence="9" id="KW-1185">Reference proteome</keyword>